<name>A0ABQ0AY95_9FIRM</name>
<feature type="binding site" evidence="5">
    <location>
        <position position="63"/>
    </location>
    <ligand>
        <name>(2E)-4-hydroxy-3-methylbut-2-enyl diphosphate</name>
        <dbReference type="ChEBI" id="CHEBI:128753"/>
    </ligand>
</feature>
<evidence type="ECO:0000256" key="3">
    <source>
        <dbReference type="ARBA" id="ARBA00023004"/>
    </source>
</evidence>
<feature type="binding site" evidence="5">
    <location>
        <position position="150"/>
    </location>
    <ligand>
        <name>isopentenyl diphosphate</name>
        <dbReference type="ChEBI" id="CHEBI:128769"/>
    </ligand>
</feature>
<dbReference type="PANTHER" id="PTHR30426">
    <property type="entry name" value="4-HYDROXY-3-METHYLBUT-2-ENYL DIPHOSPHATE REDUCTASE"/>
    <property type="match status" value="1"/>
</dbReference>
<dbReference type="Pfam" id="PF02401">
    <property type="entry name" value="LYTB"/>
    <property type="match status" value="1"/>
</dbReference>
<dbReference type="RefSeq" id="WP_390469893.1">
    <property type="nucleotide sequence ID" value="NZ_BAABXL010000001.1"/>
</dbReference>
<evidence type="ECO:0000256" key="1">
    <source>
        <dbReference type="ARBA" id="ARBA00022485"/>
    </source>
</evidence>
<feature type="binding site" evidence="5">
    <location>
        <position position="290"/>
    </location>
    <ligand>
        <name>(2E)-4-hydroxy-3-methylbut-2-enyl diphosphate</name>
        <dbReference type="ChEBI" id="CHEBI:128753"/>
    </ligand>
</feature>
<feature type="binding site" evidence="5">
    <location>
        <position position="100"/>
    </location>
    <ligand>
        <name>(2E)-4-hydroxy-3-methylbut-2-enyl diphosphate</name>
        <dbReference type="ChEBI" id="CHEBI:128753"/>
    </ligand>
</feature>
<dbReference type="GO" id="GO:0005840">
    <property type="term" value="C:ribosome"/>
    <property type="evidence" value="ECO:0007669"/>
    <property type="project" value="UniProtKB-KW"/>
</dbReference>
<comment type="function">
    <text evidence="5">Catalyzes the conversion of 1-hydroxy-2-methyl-2-(E)-butenyl 4-diphosphate (HMBPP) into a mixture of isopentenyl diphosphate (IPP) and dimethylallyl diphosphate (DMAPP). Acts in the terminal step of the DOXP/MEP pathway for isoprenoid precursor biosynthesis.</text>
</comment>
<feature type="domain" description="S1 motif" evidence="6">
    <location>
        <begin position="325"/>
        <end position="395"/>
    </location>
</feature>
<proteinExistence type="inferred from homology"/>
<dbReference type="InterPro" id="IPR003029">
    <property type="entry name" value="S1_domain"/>
</dbReference>
<dbReference type="CDD" id="cd05688">
    <property type="entry name" value="S1_RPS1_repeat_ec3"/>
    <property type="match status" value="1"/>
</dbReference>
<dbReference type="NCBIfam" id="NF005208">
    <property type="entry name" value="PRK06676.1"/>
    <property type="match status" value="1"/>
</dbReference>
<dbReference type="Pfam" id="PF00575">
    <property type="entry name" value="S1"/>
    <property type="match status" value="4"/>
</dbReference>
<comment type="catalytic activity">
    <reaction evidence="5">
        <text>isopentenyl diphosphate + 2 oxidized [2Fe-2S]-[ferredoxin] + H2O = (2E)-4-hydroxy-3-methylbut-2-enyl diphosphate + 2 reduced [2Fe-2S]-[ferredoxin] + 2 H(+)</text>
        <dbReference type="Rhea" id="RHEA:24488"/>
        <dbReference type="Rhea" id="RHEA-COMP:10000"/>
        <dbReference type="Rhea" id="RHEA-COMP:10001"/>
        <dbReference type="ChEBI" id="CHEBI:15377"/>
        <dbReference type="ChEBI" id="CHEBI:15378"/>
        <dbReference type="ChEBI" id="CHEBI:33737"/>
        <dbReference type="ChEBI" id="CHEBI:33738"/>
        <dbReference type="ChEBI" id="CHEBI:128753"/>
        <dbReference type="ChEBI" id="CHEBI:128769"/>
        <dbReference type="EC" id="1.17.7.4"/>
    </reaction>
</comment>
<comment type="pathway">
    <text evidence="5">Isoprenoid biosynthesis; isopentenyl diphosphate biosynthesis via DXP pathway; isopentenyl diphosphate from 1-deoxy-D-xylulose 5-phosphate: step 6/6.</text>
</comment>
<feature type="binding site" evidence="5">
    <location>
        <position position="190"/>
    </location>
    <ligand>
        <name>(2E)-4-hydroxy-3-methylbut-2-enyl diphosphate</name>
        <dbReference type="ChEBI" id="CHEBI:128753"/>
    </ligand>
</feature>
<feature type="binding site" evidence="5">
    <location>
        <position position="100"/>
    </location>
    <ligand>
        <name>dimethylallyl diphosphate</name>
        <dbReference type="ChEBI" id="CHEBI:57623"/>
    </ligand>
</feature>
<dbReference type="PRINTS" id="PR00681">
    <property type="entry name" value="RIBOSOMALS1"/>
</dbReference>
<accession>A0ABQ0AY95</accession>
<feature type="binding site" evidence="5">
    <location>
        <position position="122"/>
    </location>
    <ligand>
        <name>[4Fe-4S] cluster</name>
        <dbReference type="ChEBI" id="CHEBI:49883"/>
    </ligand>
</feature>
<keyword evidence="1 5" id="KW-0004">4Fe-4S</keyword>
<dbReference type="SUPFAM" id="SSF50249">
    <property type="entry name" value="Nucleic acid-binding proteins"/>
    <property type="match status" value="4"/>
</dbReference>
<keyword evidence="5" id="KW-0560">Oxidoreductase</keyword>
<feature type="binding site" evidence="5">
    <location>
        <position position="248"/>
    </location>
    <ligand>
        <name>isopentenyl diphosphate</name>
        <dbReference type="ChEBI" id="CHEBI:128769"/>
    </ligand>
</feature>
<protein>
    <recommendedName>
        <fullName evidence="5">4-hydroxy-3-methylbut-2-enyl diphosphate reductase</fullName>
        <shortName evidence="5">HMBPP reductase</shortName>
        <ecNumber evidence="5">1.17.7.4</ecNumber>
    </recommendedName>
</protein>
<dbReference type="EMBL" id="BAABXL010000001">
    <property type="protein sequence ID" value="GAA6268976.1"/>
    <property type="molecule type" value="Genomic_DNA"/>
</dbReference>
<keyword evidence="2 5" id="KW-0479">Metal-binding</keyword>
<feature type="domain" description="S1 motif" evidence="6">
    <location>
        <begin position="413"/>
        <end position="479"/>
    </location>
</feature>
<comment type="pathway">
    <text evidence="5">Isoprenoid biosynthesis; dimethylallyl diphosphate biosynthesis; dimethylallyl diphosphate from (2E)-4-hydroxy-3-methylbutenyl diphosphate: step 1/1.</text>
</comment>
<dbReference type="CDD" id="cd13944">
    <property type="entry name" value="lytB_ispH"/>
    <property type="match status" value="1"/>
</dbReference>
<dbReference type="Proteomes" id="UP001600894">
    <property type="component" value="Unassembled WGS sequence"/>
</dbReference>
<feature type="binding site" evidence="5">
    <location>
        <position position="63"/>
    </location>
    <ligand>
        <name>isopentenyl diphosphate</name>
        <dbReference type="ChEBI" id="CHEBI:128769"/>
    </ligand>
</feature>
<feature type="active site" description="Proton donor" evidence="5">
    <location>
        <position position="152"/>
    </location>
</feature>
<feature type="domain" description="S1 motif" evidence="6">
    <location>
        <begin position="583"/>
        <end position="652"/>
    </location>
</feature>
<dbReference type="EC" id="1.17.7.4" evidence="5"/>
<comment type="catalytic activity">
    <reaction evidence="5">
        <text>dimethylallyl diphosphate + 2 oxidized [2Fe-2S]-[ferredoxin] + H2O = (2E)-4-hydroxy-3-methylbut-2-enyl diphosphate + 2 reduced [2Fe-2S]-[ferredoxin] + 2 H(+)</text>
        <dbReference type="Rhea" id="RHEA:24825"/>
        <dbReference type="Rhea" id="RHEA-COMP:10000"/>
        <dbReference type="Rhea" id="RHEA-COMP:10001"/>
        <dbReference type="ChEBI" id="CHEBI:15377"/>
        <dbReference type="ChEBI" id="CHEBI:15378"/>
        <dbReference type="ChEBI" id="CHEBI:33737"/>
        <dbReference type="ChEBI" id="CHEBI:33738"/>
        <dbReference type="ChEBI" id="CHEBI:57623"/>
        <dbReference type="ChEBI" id="CHEBI:128753"/>
        <dbReference type="EC" id="1.17.7.4"/>
    </reaction>
</comment>
<dbReference type="SMART" id="SM00316">
    <property type="entry name" value="S1"/>
    <property type="match status" value="4"/>
</dbReference>
<feature type="binding site" evidence="5">
    <location>
        <position position="247"/>
    </location>
    <ligand>
        <name>(2E)-4-hydroxy-3-methylbut-2-enyl diphosphate</name>
        <dbReference type="ChEBI" id="CHEBI:128753"/>
    </ligand>
</feature>
<keyword evidence="7" id="KW-0689">Ribosomal protein</keyword>
<organism evidence="7 8">
    <name type="scientific">Enterocloster alcoholdehydrogenati</name>
    <dbReference type="NCBI Taxonomy" id="2547410"/>
    <lineage>
        <taxon>Bacteria</taxon>
        <taxon>Bacillati</taxon>
        <taxon>Bacillota</taxon>
        <taxon>Clostridia</taxon>
        <taxon>Lachnospirales</taxon>
        <taxon>Lachnospiraceae</taxon>
        <taxon>Enterocloster</taxon>
    </lineage>
</organism>
<feature type="binding site" evidence="5">
    <location>
        <position position="247"/>
    </location>
    <ligand>
        <name>dimethylallyl diphosphate</name>
        <dbReference type="ChEBI" id="CHEBI:57623"/>
    </ligand>
</feature>
<dbReference type="PROSITE" id="PS50126">
    <property type="entry name" value="S1"/>
    <property type="match status" value="4"/>
</dbReference>
<dbReference type="InterPro" id="IPR035104">
    <property type="entry name" value="Ribosomal_protein_S1-like"/>
</dbReference>
<comment type="similarity">
    <text evidence="5">Belongs to the IspH family.</text>
</comment>
<evidence type="ECO:0000259" key="6">
    <source>
        <dbReference type="PROSITE" id="PS50126"/>
    </source>
</evidence>
<feature type="binding site" evidence="5">
    <location>
        <position position="246"/>
    </location>
    <ligand>
        <name>(2E)-4-hydroxy-3-methylbut-2-enyl diphosphate</name>
        <dbReference type="ChEBI" id="CHEBI:128753"/>
    </ligand>
</feature>
<feature type="binding site" evidence="5">
    <location>
        <position position="290"/>
    </location>
    <ligand>
        <name>dimethylallyl diphosphate</name>
        <dbReference type="ChEBI" id="CHEBI:57623"/>
    </ligand>
</feature>
<dbReference type="Gene3D" id="3.40.1010.20">
    <property type="entry name" value="4-hydroxy-3-methylbut-2-enyl diphosphate reductase, catalytic domain"/>
    <property type="match status" value="2"/>
</dbReference>
<evidence type="ECO:0000256" key="4">
    <source>
        <dbReference type="ARBA" id="ARBA00023014"/>
    </source>
</evidence>
<evidence type="ECO:0000313" key="7">
    <source>
        <dbReference type="EMBL" id="GAA6268976.1"/>
    </source>
</evidence>
<dbReference type="CDD" id="cd05687">
    <property type="entry name" value="S1_RPS1_repeat_ec1_hs1"/>
    <property type="match status" value="1"/>
</dbReference>
<keyword evidence="8" id="KW-1185">Reference proteome</keyword>
<keyword evidence="7" id="KW-0687">Ribonucleoprotein</keyword>
<dbReference type="CDD" id="cd04465">
    <property type="entry name" value="S1_RPS1_repeat_ec2_hs2"/>
    <property type="match status" value="1"/>
</dbReference>
<keyword evidence="5" id="KW-0414">Isoprene biosynthesis</keyword>
<dbReference type="InterPro" id="IPR012340">
    <property type="entry name" value="NA-bd_OB-fold"/>
</dbReference>
<feature type="binding site" evidence="5">
    <location>
        <position position="247"/>
    </location>
    <ligand>
        <name>isopentenyl diphosphate</name>
        <dbReference type="ChEBI" id="CHEBI:128769"/>
    </ligand>
</feature>
<feature type="binding site" evidence="5">
    <location>
        <position position="29"/>
    </location>
    <ligand>
        <name>[4Fe-4S] cluster</name>
        <dbReference type="ChEBI" id="CHEBI:49883"/>
    </ligand>
</feature>
<comment type="cofactor">
    <cofactor evidence="5">
        <name>[4Fe-4S] cluster</name>
        <dbReference type="ChEBI" id="CHEBI:49883"/>
    </cofactor>
    <text evidence="5">Binds 1 [4Fe-4S] cluster per subunit.</text>
</comment>
<feature type="binding site" evidence="5">
    <location>
        <position position="248"/>
    </location>
    <ligand>
        <name>dimethylallyl diphosphate</name>
        <dbReference type="ChEBI" id="CHEBI:57623"/>
    </ligand>
</feature>
<dbReference type="Gene3D" id="3.40.50.11270">
    <property type="match status" value="1"/>
</dbReference>
<dbReference type="NCBIfam" id="TIGR00216">
    <property type="entry name" value="ispH_lytB"/>
    <property type="match status" value="1"/>
</dbReference>
<feature type="binding site" evidence="5">
    <location>
        <position position="290"/>
    </location>
    <ligand>
        <name>isopentenyl diphosphate</name>
        <dbReference type="ChEBI" id="CHEBI:128769"/>
    </ligand>
</feature>
<comment type="caution">
    <text evidence="7">The sequence shown here is derived from an EMBL/GenBank/DDBJ whole genome shotgun (WGS) entry which is preliminary data.</text>
</comment>
<feature type="binding site" evidence="5">
    <location>
        <position position="218"/>
    </location>
    <ligand>
        <name>[4Fe-4S] cluster</name>
        <dbReference type="ChEBI" id="CHEBI:49883"/>
    </ligand>
</feature>
<feature type="domain" description="S1 motif" evidence="6">
    <location>
        <begin position="500"/>
        <end position="566"/>
    </location>
</feature>
<feature type="binding site" evidence="5">
    <location>
        <position position="248"/>
    </location>
    <ligand>
        <name>(2E)-4-hydroxy-3-methylbut-2-enyl diphosphate</name>
        <dbReference type="ChEBI" id="CHEBI:128753"/>
    </ligand>
</feature>
<dbReference type="NCBIfam" id="NF000907">
    <property type="entry name" value="PRK00087.1"/>
    <property type="match status" value="1"/>
</dbReference>
<feature type="binding site" evidence="5">
    <location>
        <position position="63"/>
    </location>
    <ligand>
        <name>dimethylallyl diphosphate</name>
        <dbReference type="ChEBI" id="CHEBI:57623"/>
    </ligand>
</feature>
<feature type="binding site" evidence="5">
    <location>
        <position position="150"/>
    </location>
    <ligand>
        <name>dimethylallyl diphosphate</name>
        <dbReference type="ChEBI" id="CHEBI:57623"/>
    </ligand>
</feature>
<evidence type="ECO:0000256" key="5">
    <source>
        <dbReference type="HAMAP-Rule" id="MF_00191"/>
    </source>
</evidence>
<evidence type="ECO:0000313" key="8">
    <source>
        <dbReference type="Proteomes" id="UP001600894"/>
    </source>
</evidence>
<feature type="binding site" evidence="5">
    <location>
        <position position="246"/>
    </location>
    <ligand>
        <name>dimethylallyl diphosphate</name>
        <dbReference type="ChEBI" id="CHEBI:57623"/>
    </ligand>
</feature>
<gene>
    <name evidence="5" type="primary">ispH</name>
    <name evidence="7" type="ORF">F130042H8_20360</name>
</gene>
<reference evidence="7 8" key="1">
    <citation type="submission" date="2024-04" db="EMBL/GenBank/DDBJ databases">
        <title>Defined microbial consortia suppress multidrug-resistant proinflammatory Enterobacteriaceae via ecological control.</title>
        <authorList>
            <person name="Furuichi M."/>
            <person name="Kawaguchi T."/>
            <person name="Pust M."/>
            <person name="Yasuma K."/>
            <person name="Plichta D."/>
            <person name="Hasegawa N."/>
            <person name="Ohya T."/>
            <person name="Bhattarai S."/>
            <person name="Sasajima S."/>
            <person name="Aoto Y."/>
            <person name="Tuganbaev T."/>
            <person name="Yaginuma M."/>
            <person name="Ueda M."/>
            <person name="Okahashi N."/>
            <person name="Amafuji K."/>
            <person name="Kiridooshi Y."/>
            <person name="Sugita K."/>
            <person name="Strazar M."/>
            <person name="Skelly A."/>
            <person name="Suda W."/>
            <person name="Hattori M."/>
            <person name="Nakamoto N."/>
            <person name="Caballero S."/>
            <person name="Norman J."/>
            <person name="Olle B."/>
            <person name="Tanoue T."/>
            <person name="Arita M."/>
            <person name="Bucci V."/>
            <person name="Atarashi K."/>
            <person name="Xavier R."/>
            <person name="Honda K."/>
        </authorList>
    </citation>
    <scope>NUCLEOTIDE SEQUENCE [LARGE SCALE GENOMIC DNA]</scope>
    <source>
        <strain evidence="8">f13</strain>
    </source>
</reference>
<dbReference type="PANTHER" id="PTHR30426:SF0">
    <property type="entry name" value="4-HYDROXY-3-METHYLBUT-2-ENYL DIPHOSPHATE REDUCTASE"/>
    <property type="match status" value="1"/>
</dbReference>
<feature type="binding site" evidence="5">
    <location>
        <position position="246"/>
    </location>
    <ligand>
        <name>isopentenyl diphosphate</name>
        <dbReference type="ChEBI" id="CHEBI:128769"/>
    </ligand>
</feature>
<dbReference type="Gene3D" id="2.40.50.140">
    <property type="entry name" value="Nucleic acid-binding proteins"/>
    <property type="match status" value="4"/>
</dbReference>
<dbReference type="HAMAP" id="MF_00191">
    <property type="entry name" value="IspH"/>
    <property type="match status" value="1"/>
</dbReference>
<evidence type="ECO:0000256" key="2">
    <source>
        <dbReference type="ARBA" id="ARBA00022723"/>
    </source>
</evidence>
<feature type="binding site" evidence="5">
    <location>
        <position position="100"/>
    </location>
    <ligand>
        <name>isopentenyl diphosphate</name>
        <dbReference type="ChEBI" id="CHEBI:128769"/>
    </ligand>
</feature>
<dbReference type="InterPro" id="IPR003451">
    <property type="entry name" value="LytB/IspH"/>
</dbReference>
<sequence length="673" mass="73968">MDEAAKSRASLQESLSSRTVAVAKTAGFCFGVERAVDRVYEQIRAVKEGAAKGPIYTYGPIIHNEQVVSDLEKKGVRVIDTEEDLKRLPKGQGTVIIRSHGVSRHIYEILKERGVAVADATCPFVKKIHRIVDEHAAAGEAVVIIGSPAHPEVEGIRGWGNEYTTVIENEAEAEKYEVAEGKKLCVVSQTTFNYNKFQDLVEKILKKGYDSSVLNTICNATQERQVEAAKIASEVDAMIVIGGRHSSNTQKLYEICLKECKNTFYIQTLGDLDPDSVSSVRNVGITAGASTPKKIIEEVHTRMAEQSFAELLKEEEESTKPIRTGEIVTGQVIEVSKDEIILSIAGNKSEGIITRDEYSNDNNVDLTTKVQIGEEMEAKVIKLNDGVGMVSLSYKRMAADRGNKRLEEAFENQEVLTSKVTQVLDGGLSVEVEGARVFIPASLVSDTYEKDLSKYAGQDIQFVITEFNPKRRRIIGDRKQLLAAEKAKLKEELFARIQPGDKVEGTVKNVTDFGAFIDLGGADGLLHISEMSWGRVENPKKVFKSGDKVTVLIKDIQGEKIALSLKFPEANPWAQAAEKYAAGNVVSGRVARMTDFGAFVELEPGVDALLHVSQISREHIEKPSDVLKIGQEIEAKVVDFNEDDHKISLSVKALLAAPQNEDVADVDIDSYSK</sequence>
<keyword evidence="3 5" id="KW-0408">Iron</keyword>
<keyword evidence="4 5" id="KW-0411">Iron-sulfur</keyword>
<feature type="binding site" evidence="5">
    <location>
        <position position="150"/>
    </location>
    <ligand>
        <name>(2E)-4-hydroxy-3-methylbut-2-enyl diphosphate</name>
        <dbReference type="ChEBI" id="CHEBI:128753"/>
    </ligand>
</feature>